<feature type="domain" description="N-acetyltransferase" evidence="1">
    <location>
        <begin position="12"/>
        <end position="173"/>
    </location>
</feature>
<evidence type="ECO:0000313" key="2">
    <source>
        <dbReference type="EMBL" id="AIF69903.1"/>
    </source>
</evidence>
<sequence length="192" mass="22587">MERPKIMRGEKISLAIILKEDKDKWFLWINDRNIQSFLNDGARIHLREEFDEIYEMSKKNKQKMVDFAIVDNTNGELIGFVGLQGINWVSRHAMVWYVIAKEHWGKGYASEALSLLCKFAFENMNLNKLWARVYEPNKASQRVLEKNGFKFVGRLRKHVYLPEFGYVDELHYDLLREDNKGGVGFSFSGCWL</sequence>
<dbReference type="eggNOG" id="arCOG00842">
    <property type="taxonomic scope" value="Archaea"/>
</dbReference>
<dbReference type="InterPro" id="IPR000182">
    <property type="entry name" value="GNAT_dom"/>
</dbReference>
<dbReference type="RefSeq" id="WP_048165407.1">
    <property type="nucleotide sequence ID" value="NZ_CP006019.1"/>
</dbReference>
<dbReference type="HOGENOM" id="CLU_013985_3_2_2"/>
<dbReference type="OrthoDB" id="120213at2157"/>
<name>A0A075LZB3_9EURY</name>
<dbReference type="PROSITE" id="PS51186">
    <property type="entry name" value="GNAT"/>
    <property type="match status" value="1"/>
</dbReference>
<organism evidence="2 3">
    <name type="scientific">Palaeococcus pacificus DY20341</name>
    <dbReference type="NCBI Taxonomy" id="1343739"/>
    <lineage>
        <taxon>Archaea</taxon>
        <taxon>Methanobacteriati</taxon>
        <taxon>Methanobacteriota</taxon>
        <taxon>Thermococci</taxon>
        <taxon>Thermococcales</taxon>
        <taxon>Thermococcaceae</taxon>
        <taxon>Palaeococcus</taxon>
    </lineage>
</organism>
<keyword evidence="3" id="KW-1185">Reference proteome</keyword>
<proteinExistence type="predicted"/>
<dbReference type="AlphaFoldDB" id="A0A075LZB3"/>
<evidence type="ECO:0000259" key="1">
    <source>
        <dbReference type="PROSITE" id="PS51186"/>
    </source>
</evidence>
<dbReference type="STRING" id="1343739.PAP_07565"/>
<dbReference type="GeneID" id="24842618"/>
<dbReference type="InterPro" id="IPR016181">
    <property type="entry name" value="Acyl_CoA_acyltransferase"/>
</dbReference>
<dbReference type="Pfam" id="PF13302">
    <property type="entry name" value="Acetyltransf_3"/>
    <property type="match status" value="1"/>
</dbReference>
<dbReference type="PANTHER" id="PTHR43328">
    <property type="entry name" value="ACETYLTRANSFERASE-RELATED"/>
    <property type="match status" value="1"/>
</dbReference>
<dbReference type="EMBL" id="CP006019">
    <property type="protein sequence ID" value="AIF69903.1"/>
    <property type="molecule type" value="Genomic_DNA"/>
</dbReference>
<reference evidence="2 3" key="2">
    <citation type="journal article" date="2015" name="Genome Announc.">
        <title>Complete Genome Sequence of Hyperthermophilic Piezophilic Archaeon Palaeococcus pacificus DY20341T, Isolated from Deep-Sea Hydrothermal Sediments.</title>
        <authorList>
            <person name="Zeng X."/>
            <person name="Jebbar M."/>
            <person name="Shao Z."/>
        </authorList>
    </citation>
    <scope>NUCLEOTIDE SEQUENCE [LARGE SCALE GENOMIC DNA]</scope>
    <source>
        <strain evidence="2 3">DY20341</strain>
    </source>
</reference>
<dbReference type="PANTHER" id="PTHR43328:SF1">
    <property type="entry name" value="N-ACETYLTRANSFERASE DOMAIN-CONTAINING PROTEIN"/>
    <property type="match status" value="1"/>
</dbReference>
<dbReference type="SUPFAM" id="SSF55729">
    <property type="entry name" value="Acyl-CoA N-acyltransferases (Nat)"/>
    <property type="match status" value="1"/>
</dbReference>
<protein>
    <recommendedName>
        <fullName evidence="1">N-acetyltransferase domain-containing protein</fullName>
    </recommendedName>
</protein>
<dbReference type="CDD" id="cd04301">
    <property type="entry name" value="NAT_SF"/>
    <property type="match status" value="1"/>
</dbReference>
<reference evidence="3" key="1">
    <citation type="submission" date="2013-06" db="EMBL/GenBank/DDBJ databases">
        <title>Complete Genome Sequence of Hyperthermophilic Palaeococcus pacificus DY20341T, Isolated from a Deep-Sea Hydrothermal Sediments.</title>
        <authorList>
            <person name="Zeng X."/>
            <person name="Shao Z."/>
        </authorList>
    </citation>
    <scope>NUCLEOTIDE SEQUENCE [LARGE SCALE GENOMIC DNA]</scope>
    <source>
        <strain evidence="3">DY20341</strain>
    </source>
</reference>
<accession>A0A075LZB3</accession>
<dbReference type="Proteomes" id="UP000027981">
    <property type="component" value="Chromosome"/>
</dbReference>
<dbReference type="GO" id="GO:0016747">
    <property type="term" value="F:acyltransferase activity, transferring groups other than amino-acyl groups"/>
    <property type="evidence" value="ECO:0007669"/>
    <property type="project" value="InterPro"/>
</dbReference>
<gene>
    <name evidence="2" type="ORF">PAP_07565</name>
</gene>
<dbReference type="Gene3D" id="3.40.630.30">
    <property type="match status" value="1"/>
</dbReference>
<evidence type="ECO:0000313" key="3">
    <source>
        <dbReference type="Proteomes" id="UP000027981"/>
    </source>
</evidence>
<dbReference type="KEGG" id="ppac:PAP_07565"/>